<evidence type="ECO:0000313" key="3">
    <source>
        <dbReference type="Proteomes" id="UP000005801"/>
    </source>
</evidence>
<dbReference type="EMBL" id="ABCS01000015">
    <property type="protein sequence ID" value="EDM79892.1"/>
    <property type="molecule type" value="Genomic_DNA"/>
</dbReference>
<feature type="compositionally biased region" description="Gly residues" evidence="1">
    <location>
        <begin position="38"/>
        <end position="49"/>
    </location>
</feature>
<feature type="compositionally biased region" description="Low complexity" evidence="1">
    <location>
        <begin position="53"/>
        <end position="64"/>
    </location>
</feature>
<evidence type="ECO:0000256" key="1">
    <source>
        <dbReference type="SAM" id="MobiDB-lite"/>
    </source>
</evidence>
<dbReference type="Proteomes" id="UP000005801">
    <property type="component" value="Unassembled WGS sequence"/>
</dbReference>
<proteinExistence type="predicted"/>
<keyword evidence="3" id="KW-1185">Reference proteome</keyword>
<comment type="caution">
    <text evidence="2">The sequence shown here is derived from an EMBL/GenBank/DDBJ whole genome shotgun (WGS) entry which is preliminary data.</text>
</comment>
<dbReference type="AlphaFoldDB" id="A6G2F5"/>
<feature type="compositionally biased region" description="Basic and acidic residues" evidence="1">
    <location>
        <begin position="334"/>
        <end position="343"/>
    </location>
</feature>
<organism evidence="2 3">
    <name type="scientific">Plesiocystis pacifica SIR-1</name>
    <dbReference type="NCBI Taxonomy" id="391625"/>
    <lineage>
        <taxon>Bacteria</taxon>
        <taxon>Pseudomonadati</taxon>
        <taxon>Myxococcota</taxon>
        <taxon>Polyangia</taxon>
        <taxon>Nannocystales</taxon>
        <taxon>Nannocystaceae</taxon>
        <taxon>Plesiocystis</taxon>
    </lineage>
</organism>
<gene>
    <name evidence="2" type="ORF">PPSIR1_22661</name>
</gene>
<name>A6G2F5_9BACT</name>
<feature type="compositionally biased region" description="Basic and acidic residues" evidence="1">
    <location>
        <begin position="372"/>
        <end position="382"/>
    </location>
</feature>
<protein>
    <submittedName>
        <fullName evidence="2">Uncharacterized protein</fullName>
    </submittedName>
</protein>
<feature type="compositionally biased region" description="Basic and acidic residues" evidence="1">
    <location>
        <begin position="24"/>
        <end position="36"/>
    </location>
</feature>
<feature type="region of interest" description="Disordered" evidence="1">
    <location>
        <begin position="334"/>
        <end position="382"/>
    </location>
</feature>
<dbReference type="STRING" id="391625.PPSIR1_22661"/>
<reference evidence="2 3" key="1">
    <citation type="submission" date="2007-06" db="EMBL/GenBank/DDBJ databases">
        <authorList>
            <person name="Shimkets L."/>
            <person name="Ferriera S."/>
            <person name="Johnson J."/>
            <person name="Kravitz S."/>
            <person name="Beeson K."/>
            <person name="Sutton G."/>
            <person name="Rogers Y.-H."/>
            <person name="Friedman R."/>
            <person name="Frazier M."/>
            <person name="Venter J.C."/>
        </authorList>
    </citation>
    <scope>NUCLEOTIDE SEQUENCE [LARGE SCALE GENOMIC DNA]</scope>
    <source>
        <strain evidence="2 3">SIR-1</strain>
    </source>
</reference>
<evidence type="ECO:0000313" key="2">
    <source>
        <dbReference type="EMBL" id="EDM79892.1"/>
    </source>
</evidence>
<sequence>MVVSVASVGCDAEKTNLEKLAAEEEAAKKAKAKEEGGQSEGGAEGGGAEGEAKPPAAGPSAGLARDAFDIPIPATEGAAKLVTRGSDDRGVTLRLALADGAVYRVTTIGMLQLPLFNQPTGFAREEEVRLRDCAGEGQARRCTVVHSYRHYDAEPPTGDGLERDEATVAGLTSTHGIDATGLRTTATTLEGPEEQREAKPGADLATAHRFYCIRFPDQPVGEGATWTDTCRMRQSGKIVTRELTWQVQTIEDSEEGTRVTLQYAGTVFREDSKKPNARQRGQVKGDLLFFADAGEPHLMRERLVFTLDAAKGVVTNTQLRYQFAKVTTDEKGAETLVRTDGKPYEQPPIVLNDPSAKPPAGAEGGAEGAGEAGDKKAPPAPR</sequence>
<accession>A6G2F5</accession>
<feature type="compositionally biased region" description="Gly residues" evidence="1">
    <location>
        <begin position="362"/>
        <end position="371"/>
    </location>
</feature>
<feature type="region of interest" description="Disordered" evidence="1">
    <location>
        <begin position="24"/>
        <end position="64"/>
    </location>
</feature>